<evidence type="ECO:0000313" key="5">
    <source>
        <dbReference type="EMBL" id="RNB82653.1"/>
    </source>
</evidence>
<dbReference type="RefSeq" id="WP_122912561.1">
    <property type="nucleotide sequence ID" value="NZ_JBNNOX010000029.1"/>
</dbReference>
<dbReference type="InterPro" id="IPR010930">
    <property type="entry name" value="Flg_bb/hook_C_dom"/>
</dbReference>
<evidence type="ECO:0000256" key="2">
    <source>
        <dbReference type="RuleBase" id="RU362116"/>
    </source>
</evidence>
<dbReference type="InterPro" id="IPR020013">
    <property type="entry name" value="Flagellar_FlgE/F/G"/>
</dbReference>
<dbReference type="NCBIfam" id="TIGR03506">
    <property type="entry name" value="FlgEFG_subfam"/>
    <property type="match status" value="1"/>
</dbReference>
<evidence type="ECO:0000259" key="4">
    <source>
        <dbReference type="Pfam" id="PF06429"/>
    </source>
</evidence>
<dbReference type="GO" id="GO:0009425">
    <property type="term" value="C:bacterial-type flagellum basal body"/>
    <property type="evidence" value="ECO:0007669"/>
    <property type="project" value="UniProtKB-SubCell"/>
</dbReference>
<dbReference type="InterPro" id="IPR037925">
    <property type="entry name" value="FlgE/F/G-like"/>
</dbReference>
<organism evidence="5 6">
    <name type="scientific">Brevibacillus panacihumi</name>
    <dbReference type="NCBI Taxonomy" id="497735"/>
    <lineage>
        <taxon>Bacteria</taxon>
        <taxon>Bacillati</taxon>
        <taxon>Bacillota</taxon>
        <taxon>Bacilli</taxon>
        <taxon>Bacillales</taxon>
        <taxon>Paenibacillaceae</taxon>
        <taxon>Brevibacillus</taxon>
    </lineage>
</organism>
<keyword evidence="2" id="KW-0975">Bacterial flagellum</keyword>
<protein>
    <submittedName>
        <fullName evidence="5">Flagellar hook-basal body protein</fullName>
    </submittedName>
</protein>
<accession>A0A3M8D419</accession>
<evidence type="ECO:0000259" key="3">
    <source>
        <dbReference type="Pfam" id="PF00460"/>
    </source>
</evidence>
<reference evidence="5 6" key="1">
    <citation type="submission" date="2018-10" db="EMBL/GenBank/DDBJ databases">
        <title>Phylogenomics of Brevibacillus.</title>
        <authorList>
            <person name="Dunlap C."/>
        </authorList>
    </citation>
    <scope>NUCLEOTIDE SEQUENCE [LARGE SCALE GENOMIC DNA]</scope>
    <source>
        <strain evidence="5 6">JCM 15085</strain>
    </source>
</reference>
<name>A0A3M8D419_9BACL</name>
<keyword evidence="5" id="KW-0282">Flagellum</keyword>
<gene>
    <name evidence="5" type="ORF">EDM58_06050</name>
</gene>
<keyword evidence="5" id="KW-0969">Cilium</keyword>
<proteinExistence type="inferred from homology"/>
<feature type="domain" description="Flagellar basal body rod protein N-terminal" evidence="3">
    <location>
        <begin position="4"/>
        <end position="34"/>
    </location>
</feature>
<comment type="similarity">
    <text evidence="1 2">Belongs to the flagella basal body rod proteins family.</text>
</comment>
<dbReference type="AlphaFoldDB" id="A0A3M8D419"/>
<comment type="subcellular location">
    <subcellularLocation>
        <location evidence="2">Bacterial flagellum basal body</location>
    </subcellularLocation>
</comment>
<dbReference type="Proteomes" id="UP000281915">
    <property type="component" value="Unassembled WGS sequence"/>
</dbReference>
<dbReference type="InterPro" id="IPR001444">
    <property type="entry name" value="Flag_bb_rod_N"/>
</dbReference>
<dbReference type="EMBL" id="RHHT01000009">
    <property type="protein sequence ID" value="RNB82653.1"/>
    <property type="molecule type" value="Genomic_DNA"/>
</dbReference>
<dbReference type="Pfam" id="PF06429">
    <property type="entry name" value="Flg_bbr_C"/>
    <property type="match status" value="1"/>
</dbReference>
<dbReference type="PANTHER" id="PTHR30435">
    <property type="entry name" value="FLAGELLAR PROTEIN"/>
    <property type="match status" value="1"/>
</dbReference>
<sequence>MQSLNISSSALRGIQLALDNSANNMSNMDTVGYKRRVASFSELLVDSMTEQPATDRENRNSPVGLRIGSGARLGMTKLDMGQGSMKQTDVPTDLMIQGEGYFRLGSQELDANGARVEEFRFTRNGSFHLEESAYFGGFVLVGSNGHVLLNESDTPIVLPTDEVRELVVSDDGFLTVNGEPTFERVGVWKVHNPDMLKQVGDNLFSIGENVNIDPGAPLALEEIYESAWTDNLASVRQGALEASNVNMQEEMTQLINIQRAYQLNSRAIGISDQMMSIATSIRTR</sequence>
<feature type="domain" description="Flagellar basal-body/hook protein C-terminal" evidence="4">
    <location>
        <begin position="236"/>
        <end position="280"/>
    </location>
</feature>
<dbReference type="SUPFAM" id="SSF117143">
    <property type="entry name" value="Flagellar hook protein flgE"/>
    <property type="match status" value="1"/>
</dbReference>
<dbReference type="PANTHER" id="PTHR30435:SF19">
    <property type="entry name" value="FLAGELLAR BASAL-BODY ROD PROTEIN FLGG"/>
    <property type="match status" value="1"/>
</dbReference>
<keyword evidence="5" id="KW-0966">Cell projection</keyword>
<comment type="caution">
    <text evidence="5">The sequence shown here is derived from an EMBL/GenBank/DDBJ whole genome shotgun (WGS) entry which is preliminary data.</text>
</comment>
<evidence type="ECO:0000313" key="6">
    <source>
        <dbReference type="Proteomes" id="UP000281915"/>
    </source>
</evidence>
<dbReference type="GO" id="GO:0071978">
    <property type="term" value="P:bacterial-type flagellum-dependent swarming motility"/>
    <property type="evidence" value="ECO:0007669"/>
    <property type="project" value="TreeGrafter"/>
</dbReference>
<dbReference type="Pfam" id="PF00460">
    <property type="entry name" value="Flg_bb_rod"/>
    <property type="match status" value="1"/>
</dbReference>
<evidence type="ECO:0000256" key="1">
    <source>
        <dbReference type="ARBA" id="ARBA00009677"/>
    </source>
</evidence>